<comment type="caution">
    <text evidence="2">The sequence shown here is derived from an EMBL/GenBank/DDBJ whole genome shotgun (WGS) entry which is preliminary data.</text>
</comment>
<dbReference type="STRING" id="33114.A0A2G2X782"/>
<feature type="compositionally biased region" description="Basic and acidic residues" evidence="1">
    <location>
        <begin position="7"/>
        <end position="25"/>
    </location>
</feature>
<gene>
    <name evidence="2" type="ORF">CQW23_07830</name>
</gene>
<dbReference type="PANTHER" id="PTHR48040">
    <property type="entry name" value="PLEIOTROPIC DRUG RESISTANCE PROTEIN 1-LIKE ISOFORM X1"/>
    <property type="match status" value="1"/>
</dbReference>
<keyword evidence="3" id="KW-1185">Reference proteome</keyword>
<evidence type="ECO:0000256" key="1">
    <source>
        <dbReference type="SAM" id="MobiDB-lite"/>
    </source>
</evidence>
<evidence type="ECO:0000313" key="3">
    <source>
        <dbReference type="Proteomes" id="UP000224567"/>
    </source>
</evidence>
<dbReference type="AlphaFoldDB" id="A0A2G2X782"/>
<name>A0A2G2X782_CAPBA</name>
<protein>
    <submittedName>
        <fullName evidence="2">Uncharacterized protein</fullName>
    </submittedName>
</protein>
<proteinExistence type="predicted"/>
<dbReference type="EMBL" id="MLFT02000003">
    <property type="protein sequence ID" value="PHT53368.1"/>
    <property type="molecule type" value="Genomic_DNA"/>
</dbReference>
<evidence type="ECO:0000313" key="2">
    <source>
        <dbReference type="EMBL" id="PHT53368.1"/>
    </source>
</evidence>
<reference evidence="3" key="2">
    <citation type="journal article" date="2017" name="J. Anim. Genet.">
        <title>Multiple reference genome sequences of hot pepper reveal the massive evolution of plant disease resistance genes by retroduplication.</title>
        <authorList>
            <person name="Kim S."/>
            <person name="Park J."/>
            <person name="Yeom S.-I."/>
            <person name="Kim Y.-M."/>
            <person name="Seo E."/>
            <person name="Kim K.-T."/>
            <person name="Kim M.-S."/>
            <person name="Lee J.M."/>
            <person name="Cheong K."/>
            <person name="Shin H.-S."/>
            <person name="Kim S.-B."/>
            <person name="Han K."/>
            <person name="Lee J."/>
            <person name="Park M."/>
            <person name="Lee H.-A."/>
            <person name="Lee H.-Y."/>
            <person name="Lee Y."/>
            <person name="Oh S."/>
            <person name="Lee J.H."/>
            <person name="Choi E."/>
            <person name="Choi E."/>
            <person name="Lee S.E."/>
            <person name="Jeon J."/>
            <person name="Kim H."/>
            <person name="Choi G."/>
            <person name="Song H."/>
            <person name="Lee J."/>
            <person name="Lee S.-C."/>
            <person name="Kwon J.-K."/>
            <person name="Lee H.-Y."/>
            <person name="Koo N."/>
            <person name="Hong Y."/>
            <person name="Kim R.W."/>
            <person name="Kang W.-H."/>
            <person name="Huh J.H."/>
            <person name="Kang B.-C."/>
            <person name="Yang T.-J."/>
            <person name="Lee Y.-H."/>
            <person name="Bennetzen J.L."/>
            <person name="Choi D."/>
        </authorList>
    </citation>
    <scope>NUCLEOTIDE SEQUENCE [LARGE SCALE GENOMIC DNA]</scope>
    <source>
        <strain evidence="3">cv. PBC81</strain>
    </source>
</reference>
<feature type="region of interest" description="Disordered" evidence="1">
    <location>
        <begin position="1"/>
        <end position="29"/>
    </location>
</feature>
<dbReference type="OrthoDB" id="66620at2759"/>
<sequence length="74" mass="8218">MISEGGEDAKSTSIEKEVSNGEDKNKKKGMVLPFEPHSIIFDEVICSVDMPQEMKYQGATDDRLVLLKGGKWCV</sequence>
<organism evidence="2 3">
    <name type="scientific">Capsicum baccatum</name>
    <name type="common">Peruvian pepper</name>
    <dbReference type="NCBI Taxonomy" id="33114"/>
    <lineage>
        <taxon>Eukaryota</taxon>
        <taxon>Viridiplantae</taxon>
        <taxon>Streptophyta</taxon>
        <taxon>Embryophyta</taxon>
        <taxon>Tracheophyta</taxon>
        <taxon>Spermatophyta</taxon>
        <taxon>Magnoliopsida</taxon>
        <taxon>eudicotyledons</taxon>
        <taxon>Gunneridae</taxon>
        <taxon>Pentapetalae</taxon>
        <taxon>asterids</taxon>
        <taxon>lamiids</taxon>
        <taxon>Solanales</taxon>
        <taxon>Solanaceae</taxon>
        <taxon>Solanoideae</taxon>
        <taxon>Capsiceae</taxon>
        <taxon>Capsicum</taxon>
    </lineage>
</organism>
<accession>A0A2G2X782</accession>
<dbReference type="PANTHER" id="PTHR48040:SF20">
    <property type="entry name" value="PLEIOTROPIC DRUG RESISTANCE PROTEIN 1"/>
    <property type="match status" value="1"/>
</dbReference>
<dbReference type="Proteomes" id="UP000224567">
    <property type="component" value="Unassembled WGS sequence"/>
</dbReference>
<reference evidence="2 3" key="1">
    <citation type="journal article" date="2017" name="Genome Biol.">
        <title>New reference genome sequences of hot pepper reveal the massive evolution of plant disease-resistance genes by retroduplication.</title>
        <authorList>
            <person name="Kim S."/>
            <person name="Park J."/>
            <person name="Yeom S.I."/>
            <person name="Kim Y.M."/>
            <person name="Seo E."/>
            <person name="Kim K.T."/>
            <person name="Kim M.S."/>
            <person name="Lee J.M."/>
            <person name="Cheong K."/>
            <person name="Shin H.S."/>
            <person name="Kim S.B."/>
            <person name="Han K."/>
            <person name="Lee J."/>
            <person name="Park M."/>
            <person name="Lee H.A."/>
            <person name="Lee H.Y."/>
            <person name="Lee Y."/>
            <person name="Oh S."/>
            <person name="Lee J.H."/>
            <person name="Choi E."/>
            <person name="Choi E."/>
            <person name="Lee S.E."/>
            <person name="Jeon J."/>
            <person name="Kim H."/>
            <person name="Choi G."/>
            <person name="Song H."/>
            <person name="Lee J."/>
            <person name="Lee S.C."/>
            <person name="Kwon J.K."/>
            <person name="Lee H.Y."/>
            <person name="Koo N."/>
            <person name="Hong Y."/>
            <person name="Kim R.W."/>
            <person name="Kang W.H."/>
            <person name="Huh J.H."/>
            <person name="Kang B.C."/>
            <person name="Yang T.J."/>
            <person name="Lee Y.H."/>
            <person name="Bennetzen J.L."/>
            <person name="Choi D."/>
        </authorList>
    </citation>
    <scope>NUCLEOTIDE SEQUENCE [LARGE SCALE GENOMIC DNA]</scope>
    <source>
        <strain evidence="3">cv. PBC81</strain>
    </source>
</reference>